<organism evidence="2 3">
    <name type="scientific">Clavelina lepadiformis</name>
    <name type="common">Light-bulb sea squirt</name>
    <name type="synonym">Ascidia lepadiformis</name>
    <dbReference type="NCBI Taxonomy" id="159417"/>
    <lineage>
        <taxon>Eukaryota</taxon>
        <taxon>Metazoa</taxon>
        <taxon>Chordata</taxon>
        <taxon>Tunicata</taxon>
        <taxon>Ascidiacea</taxon>
        <taxon>Aplousobranchia</taxon>
        <taxon>Clavelinidae</taxon>
        <taxon>Clavelina</taxon>
    </lineage>
</organism>
<reference evidence="2 3" key="1">
    <citation type="submission" date="2024-02" db="EMBL/GenBank/DDBJ databases">
        <authorList>
            <person name="Daric V."/>
            <person name="Darras S."/>
        </authorList>
    </citation>
    <scope>NUCLEOTIDE SEQUENCE [LARGE SCALE GENOMIC DNA]</scope>
</reference>
<dbReference type="Proteomes" id="UP001642483">
    <property type="component" value="Unassembled WGS sequence"/>
</dbReference>
<comment type="caution">
    <text evidence="2">The sequence shown here is derived from an EMBL/GenBank/DDBJ whole genome shotgun (WGS) entry which is preliminary data.</text>
</comment>
<name>A0ABP0FL09_CLALP</name>
<evidence type="ECO:0000256" key="1">
    <source>
        <dbReference type="SAM" id="Phobius"/>
    </source>
</evidence>
<evidence type="ECO:0000313" key="3">
    <source>
        <dbReference type="Proteomes" id="UP001642483"/>
    </source>
</evidence>
<keyword evidence="1" id="KW-1133">Transmembrane helix</keyword>
<keyword evidence="3" id="KW-1185">Reference proteome</keyword>
<proteinExistence type="predicted"/>
<keyword evidence="1" id="KW-0472">Membrane</keyword>
<keyword evidence="1" id="KW-0812">Transmembrane</keyword>
<gene>
    <name evidence="2" type="ORF">CVLEPA_LOCUS9316</name>
</gene>
<protein>
    <submittedName>
        <fullName evidence="2">Uncharacterized protein</fullName>
    </submittedName>
</protein>
<feature type="transmembrane region" description="Helical" evidence="1">
    <location>
        <begin position="148"/>
        <end position="168"/>
    </location>
</feature>
<sequence>MTSLHRPEFCLMVEVSRLWLQWNRREHSNLLMLEHHQEPTVCPSFDNKSNIDVFAPFLDPVIRLKNDSSTSFDLSNPASSNFITSIQRPTSVCNCAAHYWARHQRSLLLPWPRETELLPGMGFLLQWVFFSHPLMYSIESTVNVNSVLLKHSIYFCFSGLMAVLVVIIK</sequence>
<dbReference type="EMBL" id="CAWYQH010000057">
    <property type="protein sequence ID" value="CAK8679052.1"/>
    <property type="molecule type" value="Genomic_DNA"/>
</dbReference>
<accession>A0ABP0FL09</accession>
<evidence type="ECO:0000313" key="2">
    <source>
        <dbReference type="EMBL" id="CAK8679052.1"/>
    </source>
</evidence>